<feature type="transmembrane region" description="Helical" evidence="6">
    <location>
        <begin position="227"/>
        <end position="252"/>
    </location>
</feature>
<accession>A0A9X2S4T4</accession>
<feature type="transmembrane region" description="Helical" evidence="6">
    <location>
        <begin position="106"/>
        <end position="132"/>
    </location>
</feature>
<dbReference type="GO" id="GO:0005886">
    <property type="term" value="C:plasma membrane"/>
    <property type="evidence" value="ECO:0007669"/>
    <property type="project" value="UniProtKB-SubCell"/>
</dbReference>
<keyword evidence="4 6" id="KW-1133">Transmembrane helix</keyword>
<name>A0A9X2S4T4_9FIRM</name>
<dbReference type="PANTHER" id="PTHR46795">
    <property type="entry name" value="ABC TRANSPORTER PERMEASE-RELATED-RELATED"/>
    <property type="match status" value="1"/>
</dbReference>
<dbReference type="OrthoDB" id="9781780at2"/>
<dbReference type="InterPro" id="IPR003838">
    <property type="entry name" value="ABC3_permease_C"/>
</dbReference>
<dbReference type="PIRSF" id="PIRSF018968">
    <property type="entry name" value="ABC_permease_BceB"/>
    <property type="match status" value="1"/>
</dbReference>
<evidence type="ECO:0000256" key="4">
    <source>
        <dbReference type="ARBA" id="ARBA00022989"/>
    </source>
</evidence>
<evidence type="ECO:0000256" key="1">
    <source>
        <dbReference type="ARBA" id="ARBA00004651"/>
    </source>
</evidence>
<evidence type="ECO:0000313" key="8">
    <source>
        <dbReference type="EMBL" id="MCR2043619.1"/>
    </source>
</evidence>
<keyword evidence="6" id="KW-0813">Transport</keyword>
<feature type="transmembrane region" description="Helical" evidence="6">
    <location>
        <begin position="281"/>
        <end position="302"/>
    </location>
</feature>
<dbReference type="EMBL" id="JANJZL010000003">
    <property type="protein sequence ID" value="MCR2043619.1"/>
    <property type="molecule type" value="Genomic_DNA"/>
</dbReference>
<dbReference type="Proteomes" id="UP001142078">
    <property type="component" value="Unassembled WGS sequence"/>
</dbReference>
<dbReference type="InterPro" id="IPR027022">
    <property type="entry name" value="ABC_permease_BceB-typ"/>
</dbReference>
<evidence type="ECO:0000313" key="9">
    <source>
        <dbReference type="Proteomes" id="UP001142078"/>
    </source>
</evidence>
<evidence type="ECO:0000256" key="6">
    <source>
        <dbReference type="PIRNR" id="PIRNR018968"/>
    </source>
</evidence>
<dbReference type="Pfam" id="PF02687">
    <property type="entry name" value="FtsX"/>
    <property type="match status" value="1"/>
</dbReference>
<feature type="domain" description="ABC3 transporter permease C-terminal" evidence="7">
    <location>
        <begin position="63"/>
        <end position="175"/>
    </location>
</feature>
<protein>
    <submittedName>
        <fullName evidence="8">ABC transporter permease</fullName>
    </submittedName>
</protein>
<feature type="transmembrane region" description="Helical" evidence="6">
    <location>
        <begin position="562"/>
        <end position="583"/>
    </location>
</feature>
<keyword evidence="9" id="KW-1185">Reference proteome</keyword>
<comment type="subcellular location">
    <subcellularLocation>
        <location evidence="1 6">Cell membrane</location>
        <topology evidence="1 6">Multi-pass membrane protein</topology>
    </subcellularLocation>
</comment>
<feature type="transmembrane region" description="Helical" evidence="6">
    <location>
        <begin position="595"/>
        <end position="616"/>
    </location>
</feature>
<keyword evidence="3 6" id="KW-0812">Transmembrane</keyword>
<dbReference type="InterPro" id="IPR052536">
    <property type="entry name" value="ABC-4_Integral_Memb_Prot"/>
</dbReference>
<organism evidence="8 9">
    <name type="scientific">Anaerosalibacter massiliensis</name>
    <dbReference type="NCBI Taxonomy" id="1347392"/>
    <lineage>
        <taxon>Bacteria</taxon>
        <taxon>Bacillati</taxon>
        <taxon>Bacillota</taxon>
        <taxon>Tissierellia</taxon>
        <taxon>Tissierellales</taxon>
        <taxon>Sporanaerobacteraceae</taxon>
        <taxon>Anaerosalibacter</taxon>
    </lineage>
</organism>
<evidence type="ECO:0000256" key="3">
    <source>
        <dbReference type="ARBA" id="ARBA00022692"/>
    </source>
</evidence>
<feature type="transmembrane region" description="Helical" evidence="6">
    <location>
        <begin position="21"/>
        <end position="43"/>
    </location>
</feature>
<keyword evidence="5 6" id="KW-0472">Membrane</keyword>
<keyword evidence="2 6" id="KW-1003">Cell membrane</keyword>
<feature type="transmembrane region" description="Helical" evidence="6">
    <location>
        <begin position="196"/>
        <end position="215"/>
    </location>
</feature>
<proteinExistence type="inferred from homology"/>
<dbReference type="PANTHER" id="PTHR46795:SF2">
    <property type="entry name" value="ABC TRANSPORTER, PERMEASE PROTEIN"/>
    <property type="match status" value="1"/>
</dbReference>
<dbReference type="GO" id="GO:0055085">
    <property type="term" value="P:transmembrane transport"/>
    <property type="evidence" value="ECO:0007669"/>
    <property type="project" value="UniProtKB-UniRule"/>
</dbReference>
<comment type="caution">
    <text evidence="8">The sequence shown here is derived from an EMBL/GenBank/DDBJ whole genome shotgun (WGS) entry which is preliminary data.</text>
</comment>
<comment type="similarity">
    <text evidence="6">Belongs to the ABC-4 integral membrane protein family.</text>
</comment>
<dbReference type="RefSeq" id="WP_042680469.1">
    <property type="nucleotide sequence ID" value="NZ_CABKTM010000019.1"/>
</dbReference>
<evidence type="ECO:0000256" key="2">
    <source>
        <dbReference type="ARBA" id="ARBA00022475"/>
    </source>
</evidence>
<sequence length="633" mass="72969">MTFNQLASNNVKRNFRSYFAYFLSSAFSVFIFFSFAICLFHPVLSNSYSEGSTVYMALLVAEVIIFSFSFLFVLYSLSTFLRARKKEFGILTILGMSKKEFNKLIFIENIIIGLISIFSGLVLGLVFSKLFLMFTGKFLGIQNFNFYFPTKAIFLTGISFLIIFIIISLVTPKLIRTNKTVELLNAGKKPKKEPKSSIILSLLSIFMIGGGYCIGLNPEKFSINTPYLPIVLGTAGTLLFFSQFSVLVLNLFKRDRNLYLKKTNLLWISNLSYKIRDNARMLFLVTIASTVAFISVATLYSVKSNQVNITKKNFPFAFSYFSFENNKEEKQHINHIDELLKEKGFKYKKYSIDFVKDTMNDSKEFYAIKESDFNDLAEALGMRTYSLNKGEAVLVNSQMYRKEWEKAKEGLENIKLDKSKLTLRIVDINEEHIAASGMLETMIVVNDEVFKDIYLRGEQGKYVPIDIKNWTETGEVAKILNKNIPIPMDKPYVFLTAGDMYEVEQEQSNVLLYIGFFIAVIFFVGAGSFLYFRFYNDLDEDREKYKNMAKLGLTNKELKKTVTVEIATLFFIPYIVAVIHTLFSVKILELASENFLTFKIPIVLFSFFMVQFIYFLGIRSRYIKHLIEYVEEN</sequence>
<reference evidence="8" key="1">
    <citation type="submission" date="2022-07" db="EMBL/GenBank/DDBJ databases">
        <title>Enhanced cultured diversity of the mouse gut microbiota enables custom-made synthetic communities.</title>
        <authorList>
            <person name="Afrizal A."/>
        </authorList>
    </citation>
    <scope>NUCLEOTIDE SEQUENCE</scope>
    <source>
        <strain evidence="8">DSM 29482</strain>
    </source>
</reference>
<gene>
    <name evidence="8" type="ORF">NSA23_05740</name>
</gene>
<feature type="transmembrane region" description="Helical" evidence="6">
    <location>
        <begin position="55"/>
        <end position="77"/>
    </location>
</feature>
<evidence type="ECO:0000256" key="5">
    <source>
        <dbReference type="ARBA" id="ARBA00023136"/>
    </source>
</evidence>
<evidence type="ECO:0000259" key="7">
    <source>
        <dbReference type="Pfam" id="PF02687"/>
    </source>
</evidence>
<feature type="transmembrane region" description="Helical" evidence="6">
    <location>
        <begin position="152"/>
        <end position="175"/>
    </location>
</feature>
<feature type="transmembrane region" description="Helical" evidence="6">
    <location>
        <begin position="510"/>
        <end position="532"/>
    </location>
</feature>
<dbReference type="AlphaFoldDB" id="A0A9X2S4T4"/>